<evidence type="ECO:0008006" key="12">
    <source>
        <dbReference type="Google" id="ProtNLM"/>
    </source>
</evidence>
<dbReference type="EMBL" id="CACVBM020001244">
    <property type="protein sequence ID" value="CAA7041392.1"/>
    <property type="molecule type" value="Genomic_DNA"/>
</dbReference>
<dbReference type="InterPro" id="IPR027370">
    <property type="entry name" value="Znf-RING_euk"/>
</dbReference>
<evidence type="ECO:0000256" key="1">
    <source>
        <dbReference type="ARBA" id="ARBA00004496"/>
    </source>
</evidence>
<evidence type="ECO:0000313" key="10">
    <source>
        <dbReference type="EMBL" id="CAA7041392.1"/>
    </source>
</evidence>
<dbReference type="InterPro" id="IPR006595">
    <property type="entry name" value="CTLH_C"/>
</dbReference>
<evidence type="ECO:0000259" key="7">
    <source>
        <dbReference type="PROSITE" id="PS50897"/>
    </source>
</evidence>
<proteinExistence type="predicted"/>
<dbReference type="InterPro" id="IPR006594">
    <property type="entry name" value="LisH"/>
</dbReference>
<dbReference type="GO" id="GO:0005737">
    <property type="term" value="C:cytoplasm"/>
    <property type="evidence" value="ECO:0007669"/>
    <property type="project" value="UniProtKB-SubCell"/>
</dbReference>
<evidence type="ECO:0000256" key="2">
    <source>
        <dbReference type="ARBA" id="ARBA00022490"/>
    </source>
</evidence>
<feature type="domain" description="CTLH" evidence="7">
    <location>
        <begin position="178"/>
        <end position="235"/>
    </location>
</feature>
<keyword evidence="3" id="KW-0479">Metal-binding</keyword>
<comment type="subcellular location">
    <subcellularLocation>
        <location evidence="1">Cytoplasm</location>
    </subcellularLocation>
</comment>
<dbReference type="GO" id="GO:0005634">
    <property type="term" value="C:nucleus"/>
    <property type="evidence" value="ECO:0007669"/>
    <property type="project" value="TreeGrafter"/>
</dbReference>
<keyword evidence="2" id="KW-0963">Cytoplasm</keyword>
<gene>
    <name evidence="9" type="ORF">MERR_LOCUS26840</name>
    <name evidence="10" type="ORF">MERR_LOCUS28627</name>
</gene>
<dbReference type="SUPFAM" id="SSF57850">
    <property type="entry name" value="RING/U-box"/>
    <property type="match status" value="1"/>
</dbReference>
<dbReference type="PROSITE" id="PS50896">
    <property type="entry name" value="LISH"/>
    <property type="match status" value="1"/>
</dbReference>
<sequence>MEIDPVTNGNTDAVMTETAATITPSPPVPSSRLSQLTESLKLEHQLLRVPFEHYKKTIRANHRCFEKDVSSVVSGVGDLADNNWSKDVTVSRLTSLVSRLQGLKRKLEEGNNVENLQAQRCRARIDHLDSADVENITEWNNTKLKRILVDYMLRMSYFETASKLSESSNILDLVDIDIFREAKKVIDALKNREAASALAWCADNKTRLKKSKSKFEFQLRLQEFIELVRADTADSYKQAILYARKHLVPWGATHMKELQHVLATLAVKSTTECAKYKVLFELRQWDVLVHQFKYEFCKLYGMTMEPLLNIYLQAGLSALKTPYGFEEGCTKEDPLSQESFRKLAMPLPYSKQHHSKLVCYISKELMDTENPPQVLPNGYVYSTKALKEMAEKNGGKITCPRTGFVCNYADLVKAYIS</sequence>
<reference evidence="9 11" key="1">
    <citation type="submission" date="2020-01" db="EMBL/GenBank/DDBJ databases">
        <authorList>
            <person name="Mishra B."/>
        </authorList>
    </citation>
    <scope>NUCLEOTIDE SEQUENCE [LARGE SCALE GENOMIC DNA]</scope>
</reference>
<keyword evidence="11" id="KW-1185">Reference proteome</keyword>
<dbReference type="CDD" id="cd16659">
    <property type="entry name" value="RING-Ubox_Emp"/>
    <property type="match status" value="1"/>
</dbReference>
<dbReference type="OrthoDB" id="1933455at2759"/>
<dbReference type="SMART" id="SM00757">
    <property type="entry name" value="CRA"/>
    <property type="match status" value="1"/>
</dbReference>
<dbReference type="Pfam" id="PF10607">
    <property type="entry name" value="CTLH"/>
    <property type="match status" value="1"/>
</dbReference>
<evidence type="ECO:0000256" key="5">
    <source>
        <dbReference type="ARBA" id="ARBA00022833"/>
    </source>
</evidence>
<evidence type="ECO:0000313" key="11">
    <source>
        <dbReference type="Proteomes" id="UP000467841"/>
    </source>
</evidence>
<accession>A0A6D2JF51</accession>
<evidence type="ECO:0000256" key="6">
    <source>
        <dbReference type="PROSITE-ProRule" id="PRU01215"/>
    </source>
</evidence>
<name>A0A6D2JF51_9BRAS</name>
<keyword evidence="5" id="KW-0862">Zinc</keyword>
<dbReference type="PANTHER" id="PTHR12170">
    <property type="entry name" value="MACROPHAGE ERYTHROBLAST ATTACHER-RELATED"/>
    <property type="match status" value="1"/>
</dbReference>
<dbReference type="InterPro" id="IPR013144">
    <property type="entry name" value="CRA_dom"/>
</dbReference>
<dbReference type="GO" id="GO:0034657">
    <property type="term" value="C:GID complex"/>
    <property type="evidence" value="ECO:0007669"/>
    <property type="project" value="TreeGrafter"/>
</dbReference>
<dbReference type="PROSITE" id="PS50897">
    <property type="entry name" value="CTLH"/>
    <property type="match status" value="1"/>
</dbReference>
<dbReference type="InterPro" id="IPR044063">
    <property type="entry name" value="ZF_RING_GID"/>
</dbReference>
<dbReference type="Proteomes" id="UP000467841">
    <property type="component" value="Unassembled WGS sequence"/>
</dbReference>
<evidence type="ECO:0000259" key="8">
    <source>
        <dbReference type="PROSITE" id="PS51867"/>
    </source>
</evidence>
<dbReference type="InterPro" id="IPR045098">
    <property type="entry name" value="Fyv10_fam"/>
</dbReference>
<keyword evidence="4 6" id="KW-0863">Zinc-finger</keyword>
<dbReference type="EMBL" id="CACVBM020001214">
    <property type="protein sequence ID" value="CAA7039605.1"/>
    <property type="molecule type" value="Genomic_DNA"/>
</dbReference>
<organism evidence="9 11">
    <name type="scientific">Microthlaspi erraticum</name>
    <dbReference type="NCBI Taxonomy" id="1685480"/>
    <lineage>
        <taxon>Eukaryota</taxon>
        <taxon>Viridiplantae</taxon>
        <taxon>Streptophyta</taxon>
        <taxon>Embryophyta</taxon>
        <taxon>Tracheophyta</taxon>
        <taxon>Spermatophyta</taxon>
        <taxon>Magnoliopsida</taxon>
        <taxon>eudicotyledons</taxon>
        <taxon>Gunneridae</taxon>
        <taxon>Pentapetalae</taxon>
        <taxon>rosids</taxon>
        <taxon>malvids</taxon>
        <taxon>Brassicales</taxon>
        <taxon>Brassicaceae</taxon>
        <taxon>Coluteocarpeae</taxon>
        <taxon>Microthlaspi</taxon>
    </lineage>
</organism>
<dbReference type="GO" id="GO:0061630">
    <property type="term" value="F:ubiquitin protein ligase activity"/>
    <property type="evidence" value="ECO:0007669"/>
    <property type="project" value="InterPro"/>
</dbReference>
<dbReference type="PANTHER" id="PTHR12170:SF2">
    <property type="entry name" value="E3 UBIQUITIN-PROTEIN TRANSFERASE MAEA"/>
    <property type="match status" value="1"/>
</dbReference>
<dbReference type="Pfam" id="PF13445">
    <property type="entry name" value="zf-RING_UBOX"/>
    <property type="match status" value="1"/>
</dbReference>
<dbReference type="GO" id="GO:0008270">
    <property type="term" value="F:zinc ion binding"/>
    <property type="evidence" value="ECO:0007669"/>
    <property type="project" value="UniProtKB-KW"/>
</dbReference>
<dbReference type="GO" id="GO:0043161">
    <property type="term" value="P:proteasome-mediated ubiquitin-dependent protein catabolic process"/>
    <property type="evidence" value="ECO:0007669"/>
    <property type="project" value="InterPro"/>
</dbReference>
<dbReference type="InterPro" id="IPR024964">
    <property type="entry name" value="CTLH/CRA"/>
</dbReference>
<dbReference type="AlphaFoldDB" id="A0A6D2JF51"/>
<protein>
    <recommendedName>
        <fullName evidence="12">LisH domain-containing protein</fullName>
    </recommendedName>
</protein>
<feature type="domain" description="RING-Gid-type" evidence="8">
    <location>
        <begin position="329"/>
        <end position="402"/>
    </location>
</feature>
<evidence type="ECO:0000313" key="9">
    <source>
        <dbReference type="EMBL" id="CAA7039605.1"/>
    </source>
</evidence>
<dbReference type="SMART" id="SM00668">
    <property type="entry name" value="CTLH"/>
    <property type="match status" value="1"/>
</dbReference>
<dbReference type="PROSITE" id="PS51867">
    <property type="entry name" value="ZF_RING_GID"/>
    <property type="match status" value="1"/>
</dbReference>
<evidence type="ECO:0000256" key="3">
    <source>
        <dbReference type="ARBA" id="ARBA00022723"/>
    </source>
</evidence>
<feature type="zinc finger region" description="RING-Gid-type" evidence="6">
    <location>
        <begin position="329"/>
        <end position="402"/>
    </location>
</feature>
<evidence type="ECO:0000256" key="4">
    <source>
        <dbReference type="ARBA" id="ARBA00022771"/>
    </source>
</evidence>